<dbReference type="SUPFAM" id="SSF46689">
    <property type="entry name" value="Homeodomain-like"/>
    <property type="match status" value="1"/>
</dbReference>
<dbReference type="InterPro" id="IPR050109">
    <property type="entry name" value="HTH-type_TetR-like_transc_reg"/>
</dbReference>
<proteinExistence type="predicted"/>
<feature type="DNA-binding region" description="H-T-H motif" evidence="4">
    <location>
        <begin position="32"/>
        <end position="51"/>
    </location>
</feature>
<evidence type="ECO:0000313" key="7">
    <source>
        <dbReference type="Proteomes" id="UP000320653"/>
    </source>
</evidence>
<dbReference type="GO" id="GO:0000976">
    <property type="term" value="F:transcription cis-regulatory region binding"/>
    <property type="evidence" value="ECO:0007669"/>
    <property type="project" value="TreeGrafter"/>
</dbReference>
<keyword evidence="1" id="KW-0805">Transcription regulation</keyword>
<keyword evidence="2 4" id="KW-0238">DNA-binding</keyword>
<evidence type="ECO:0000256" key="1">
    <source>
        <dbReference type="ARBA" id="ARBA00023015"/>
    </source>
</evidence>
<dbReference type="OrthoDB" id="9802802at2"/>
<dbReference type="EMBL" id="VIWP01000020">
    <property type="protein sequence ID" value="TWF43427.1"/>
    <property type="molecule type" value="Genomic_DNA"/>
</dbReference>
<dbReference type="AlphaFoldDB" id="A0A561PZ78"/>
<dbReference type="Pfam" id="PF00440">
    <property type="entry name" value="TetR_N"/>
    <property type="match status" value="1"/>
</dbReference>
<dbReference type="SUPFAM" id="SSF48498">
    <property type="entry name" value="Tetracyclin repressor-like, C-terminal domain"/>
    <property type="match status" value="1"/>
</dbReference>
<dbReference type="Gene3D" id="1.10.357.10">
    <property type="entry name" value="Tetracycline Repressor, domain 2"/>
    <property type="match status" value="1"/>
</dbReference>
<dbReference type="GO" id="GO:0003700">
    <property type="term" value="F:DNA-binding transcription factor activity"/>
    <property type="evidence" value="ECO:0007669"/>
    <property type="project" value="TreeGrafter"/>
</dbReference>
<reference evidence="6 7" key="1">
    <citation type="submission" date="2019-06" db="EMBL/GenBank/DDBJ databases">
        <title>Sorghum-associated microbial communities from plants grown in Nebraska, USA.</title>
        <authorList>
            <person name="Schachtman D."/>
        </authorList>
    </citation>
    <scope>NUCLEOTIDE SEQUENCE [LARGE SCALE GENOMIC DNA]</scope>
    <source>
        <strain evidence="6 7">1225</strain>
    </source>
</reference>
<dbReference type="InterPro" id="IPR036271">
    <property type="entry name" value="Tet_transcr_reg_TetR-rel_C_sf"/>
</dbReference>
<sequence>MRRPRRKADETREDILTKAEAMLRDNGIAGFSIADLAAALGMSPANVFKHFHSKAVLADAICERHVSRMIARFQADGSDAPAPERLAVAVCQLMEVHLADIRENPFLFEMLVLMANNASLPSALRYKSLIEAMFKDLIRHGIDAGVYRSVDLESMSSTVGAAFASVLHPVFLMHADESELRQRCASLAALVNAALQSPLVK</sequence>
<keyword evidence="7" id="KW-1185">Reference proteome</keyword>
<gene>
    <name evidence="6" type="ORF">FHW37_12054</name>
</gene>
<evidence type="ECO:0000256" key="2">
    <source>
        <dbReference type="ARBA" id="ARBA00023125"/>
    </source>
</evidence>
<dbReference type="PROSITE" id="PS50977">
    <property type="entry name" value="HTH_TETR_2"/>
    <property type="match status" value="1"/>
</dbReference>
<dbReference type="InterPro" id="IPR009057">
    <property type="entry name" value="Homeodomain-like_sf"/>
</dbReference>
<name>A0A561PZ78_9HYPH</name>
<dbReference type="PANTHER" id="PTHR30055">
    <property type="entry name" value="HTH-TYPE TRANSCRIPTIONAL REGULATOR RUTR"/>
    <property type="match status" value="1"/>
</dbReference>
<keyword evidence="3" id="KW-0804">Transcription</keyword>
<feature type="domain" description="HTH tetR-type" evidence="5">
    <location>
        <begin position="9"/>
        <end position="69"/>
    </location>
</feature>
<dbReference type="InterPro" id="IPR041478">
    <property type="entry name" value="TetR_C_27"/>
</dbReference>
<evidence type="ECO:0000259" key="5">
    <source>
        <dbReference type="PROSITE" id="PS50977"/>
    </source>
</evidence>
<organism evidence="6 7">
    <name type="scientific">Neorhizobium alkalisoli</name>
    <dbReference type="NCBI Taxonomy" id="528178"/>
    <lineage>
        <taxon>Bacteria</taxon>
        <taxon>Pseudomonadati</taxon>
        <taxon>Pseudomonadota</taxon>
        <taxon>Alphaproteobacteria</taxon>
        <taxon>Hyphomicrobiales</taxon>
        <taxon>Rhizobiaceae</taxon>
        <taxon>Rhizobium/Agrobacterium group</taxon>
        <taxon>Neorhizobium</taxon>
    </lineage>
</organism>
<evidence type="ECO:0000313" key="6">
    <source>
        <dbReference type="EMBL" id="TWF43427.1"/>
    </source>
</evidence>
<dbReference type="InterPro" id="IPR001647">
    <property type="entry name" value="HTH_TetR"/>
</dbReference>
<dbReference type="RefSeq" id="WP_145643691.1">
    <property type="nucleotide sequence ID" value="NZ_VIWP01000020.1"/>
</dbReference>
<dbReference type="PANTHER" id="PTHR30055:SF151">
    <property type="entry name" value="TRANSCRIPTIONAL REGULATORY PROTEIN"/>
    <property type="match status" value="1"/>
</dbReference>
<evidence type="ECO:0000256" key="3">
    <source>
        <dbReference type="ARBA" id="ARBA00023163"/>
    </source>
</evidence>
<protein>
    <submittedName>
        <fullName evidence="6">TetR family transcriptional regulator</fullName>
    </submittedName>
</protein>
<dbReference type="Pfam" id="PF17935">
    <property type="entry name" value="TetR_C_27"/>
    <property type="match status" value="1"/>
</dbReference>
<evidence type="ECO:0000256" key="4">
    <source>
        <dbReference type="PROSITE-ProRule" id="PRU00335"/>
    </source>
</evidence>
<dbReference type="Proteomes" id="UP000320653">
    <property type="component" value="Unassembled WGS sequence"/>
</dbReference>
<accession>A0A561PZ78</accession>
<comment type="caution">
    <text evidence="6">The sequence shown here is derived from an EMBL/GenBank/DDBJ whole genome shotgun (WGS) entry which is preliminary data.</text>
</comment>